<reference evidence="2 3" key="1">
    <citation type="journal article" date="2012" name="PLoS Pathog.">
        <title>Diverse lifestyles and strategies of plant pathogenesis encoded in the genomes of eighteen Dothideomycetes fungi.</title>
        <authorList>
            <person name="Ohm R.A."/>
            <person name="Feau N."/>
            <person name="Henrissat B."/>
            <person name="Schoch C.L."/>
            <person name="Horwitz B.A."/>
            <person name="Barry K.W."/>
            <person name="Condon B.J."/>
            <person name="Copeland A.C."/>
            <person name="Dhillon B."/>
            <person name="Glaser F."/>
            <person name="Hesse C.N."/>
            <person name="Kosti I."/>
            <person name="LaButti K."/>
            <person name="Lindquist E.A."/>
            <person name="Lucas S."/>
            <person name="Salamov A.A."/>
            <person name="Bradshaw R.E."/>
            <person name="Ciuffetti L."/>
            <person name="Hamelin R.C."/>
            <person name="Kema G.H.J."/>
            <person name="Lawrence C."/>
            <person name="Scott J.A."/>
            <person name="Spatafora J.W."/>
            <person name="Turgeon B.G."/>
            <person name="de Wit P.J.G.M."/>
            <person name="Zhong S."/>
            <person name="Goodwin S.B."/>
            <person name="Grigoriev I.V."/>
        </authorList>
    </citation>
    <scope>NUCLEOTIDE SEQUENCE [LARGE SCALE GENOMIC DNA]</scope>
    <source>
        <strain evidence="2 3">UAMH 10762</strain>
    </source>
</reference>
<dbReference type="EMBL" id="KB445562">
    <property type="protein sequence ID" value="EMC92302.1"/>
    <property type="molecule type" value="Genomic_DNA"/>
</dbReference>
<feature type="chain" id="PRO_5004021440" description="Secreted protein" evidence="1">
    <location>
        <begin position="27"/>
        <end position="113"/>
    </location>
</feature>
<sequence>MGRCTSETRVWWQSHFLRLLLSYMVASHRCRPDSPRLKAMQRKRNAPQTKLWRQAVLLCPHHPSIPAEAFCAAKAFFVSNILLCQQHPSLPATSYSTSRILRCEQPSALLRCQ</sequence>
<dbReference type="RefSeq" id="XP_007680703.1">
    <property type="nucleotide sequence ID" value="XM_007682513.1"/>
</dbReference>
<organism evidence="2 3">
    <name type="scientific">Baudoinia panamericana (strain UAMH 10762)</name>
    <name type="common">Angels' share fungus</name>
    <name type="synonym">Baudoinia compniacensis (strain UAMH 10762)</name>
    <dbReference type="NCBI Taxonomy" id="717646"/>
    <lineage>
        <taxon>Eukaryota</taxon>
        <taxon>Fungi</taxon>
        <taxon>Dikarya</taxon>
        <taxon>Ascomycota</taxon>
        <taxon>Pezizomycotina</taxon>
        <taxon>Dothideomycetes</taxon>
        <taxon>Dothideomycetidae</taxon>
        <taxon>Mycosphaerellales</taxon>
        <taxon>Teratosphaeriaceae</taxon>
        <taxon>Baudoinia</taxon>
    </lineage>
</organism>
<keyword evidence="1" id="KW-0732">Signal</keyword>
<dbReference type="Proteomes" id="UP000011761">
    <property type="component" value="Unassembled WGS sequence"/>
</dbReference>
<proteinExistence type="predicted"/>
<accession>M2LE89</accession>
<protein>
    <recommendedName>
        <fullName evidence="4">Secreted protein</fullName>
    </recommendedName>
</protein>
<evidence type="ECO:0000313" key="3">
    <source>
        <dbReference type="Proteomes" id="UP000011761"/>
    </source>
</evidence>
<dbReference type="GeneID" id="19110719"/>
<dbReference type="KEGG" id="bcom:BAUCODRAFT_284620"/>
<name>M2LE89_BAUPA</name>
<feature type="signal peptide" evidence="1">
    <location>
        <begin position="1"/>
        <end position="26"/>
    </location>
</feature>
<evidence type="ECO:0000256" key="1">
    <source>
        <dbReference type="SAM" id="SignalP"/>
    </source>
</evidence>
<dbReference type="AlphaFoldDB" id="M2LE89"/>
<gene>
    <name evidence="2" type="ORF">BAUCODRAFT_284620</name>
</gene>
<dbReference type="HOGENOM" id="CLU_2133064_0_0_1"/>
<evidence type="ECO:0000313" key="2">
    <source>
        <dbReference type="EMBL" id="EMC92302.1"/>
    </source>
</evidence>
<evidence type="ECO:0008006" key="4">
    <source>
        <dbReference type="Google" id="ProtNLM"/>
    </source>
</evidence>
<keyword evidence="3" id="KW-1185">Reference proteome</keyword>